<evidence type="ECO:0000313" key="4">
    <source>
        <dbReference type="EMBL" id="MBA2935232.1"/>
    </source>
</evidence>
<dbReference type="Proteomes" id="UP000570166">
    <property type="component" value="Unassembled WGS sequence"/>
</dbReference>
<dbReference type="Gene3D" id="3.40.50.2300">
    <property type="match status" value="1"/>
</dbReference>
<feature type="modified residue" description="4-aspartylphosphate" evidence="2">
    <location>
        <position position="57"/>
    </location>
</feature>
<dbReference type="InterPro" id="IPR011006">
    <property type="entry name" value="CheY-like_superfamily"/>
</dbReference>
<reference evidence="4 5" key="1">
    <citation type="submission" date="2020-07" db="EMBL/GenBank/DDBJ databases">
        <authorList>
            <person name="Sun Q."/>
        </authorList>
    </citation>
    <scope>NUCLEOTIDE SEQUENCE [LARGE SCALE GENOMIC DNA]</scope>
    <source>
        <strain evidence="4 5">CGMCC 1.13654</strain>
    </source>
</reference>
<proteinExistence type="predicted"/>
<comment type="caution">
    <text evidence="4">The sequence shown here is derived from an EMBL/GenBank/DDBJ whole genome shotgun (WGS) entry which is preliminary data.</text>
</comment>
<organism evidence="4 5">
    <name type="scientific">Sphingomonas chungangi</name>
    <dbReference type="NCBI Taxonomy" id="2683589"/>
    <lineage>
        <taxon>Bacteria</taxon>
        <taxon>Pseudomonadati</taxon>
        <taxon>Pseudomonadota</taxon>
        <taxon>Alphaproteobacteria</taxon>
        <taxon>Sphingomonadales</taxon>
        <taxon>Sphingomonadaceae</taxon>
        <taxon>Sphingomonas</taxon>
    </lineage>
</organism>
<dbReference type="InterPro" id="IPR050595">
    <property type="entry name" value="Bact_response_regulator"/>
</dbReference>
<keyword evidence="1 2" id="KW-0597">Phosphoprotein</keyword>
<dbReference type="AlphaFoldDB" id="A0A838L8Y9"/>
<dbReference type="SUPFAM" id="SSF52172">
    <property type="entry name" value="CheY-like"/>
    <property type="match status" value="1"/>
</dbReference>
<gene>
    <name evidence="4" type="ORF">HZF05_14180</name>
</gene>
<dbReference type="PANTHER" id="PTHR44591:SF3">
    <property type="entry name" value="RESPONSE REGULATORY DOMAIN-CONTAINING PROTEIN"/>
    <property type="match status" value="1"/>
</dbReference>
<dbReference type="Pfam" id="PF00072">
    <property type="entry name" value="Response_reg"/>
    <property type="match status" value="1"/>
</dbReference>
<evidence type="ECO:0000259" key="3">
    <source>
        <dbReference type="PROSITE" id="PS50110"/>
    </source>
</evidence>
<evidence type="ECO:0000256" key="2">
    <source>
        <dbReference type="PROSITE-ProRule" id="PRU00169"/>
    </source>
</evidence>
<dbReference type="EMBL" id="JACEIB010000024">
    <property type="protein sequence ID" value="MBA2935232.1"/>
    <property type="molecule type" value="Genomic_DNA"/>
</dbReference>
<accession>A0A838L8Y9</accession>
<dbReference type="SMART" id="SM00448">
    <property type="entry name" value="REC"/>
    <property type="match status" value="1"/>
</dbReference>
<keyword evidence="5" id="KW-1185">Reference proteome</keyword>
<evidence type="ECO:0000313" key="5">
    <source>
        <dbReference type="Proteomes" id="UP000570166"/>
    </source>
</evidence>
<dbReference type="InterPro" id="IPR001789">
    <property type="entry name" value="Sig_transdc_resp-reg_receiver"/>
</dbReference>
<dbReference type="RefSeq" id="WP_160363816.1">
    <property type="nucleotide sequence ID" value="NZ_JACEIB010000024.1"/>
</dbReference>
<feature type="domain" description="Response regulatory" evidence="3">
    <location>
        <begin position="7"/>
        <end position="120"/>
    </location>
</feature>
<dbReference type="PANTHER" id="PTHR44591">
    <property type="entry name" value="STRESS RESPONSE REGULATOR PROTEIN 1"/>
    <property type="match status" value="1"/>
</dbReference>
<dbReference type="GO" id="GO:0000160">
    <property type="term" value="P:phosphorelay signal transduction system"/>
    <property type="evidence" value="ECO:0007669"/>
    <property type="project" value="InterPro"/>
</dbReference>
<name>A0A838L8Y9_9SPHN</name>
<evidence type="ECO:0000256" key="1">
    <source>
        <dbReference type="ARBA" id="ARBA00022553"/>
    </source>
</evidence>
<dbReference type="PROSITE" id="PS50110">
    <property type="entry name" value="RESPONSE_REGULATORY"/>
    <property type="match status" value="1"/>
</dbReference>
<protein>
    <submittedName>
        <fullName evidence="4">Response regulator</fullName>
    </submittedName>
</protein>
<sequence>MPDDRTLILVVEDDALIRMNGCDILEDAGFSVVDAGSADEAIAMLEQHDDVRLLFSDIEMPGSMNGLELAKLVHERWPGIGLLITSGNHRPDERDLPDDGRFVPKPWQRTDLLDKVRSILKAGRADTPPA</sequence>